<evidence type="ECO:0000256" key="2">
    <source>
        <dbReference type="ARBA" id="ARBA00022801"/>
    </source>
</evidence>
<dbReference type="PROSITE" id="PS51462">
    <property type="entry name" value="NUDIX"/>
    <property type="match status" value="1"/>
</dbReference>
<evidence type="ECO:0000256" key="1">
    <source>
        <dbReference type="ARBA" id="ARBA00001946"/>
    </source>
</evidence>
<accession>A0A931BT69</accession>
<dbReference type="EMBL" id="JADQDO010000006">
    <property type="protein sequence ID" value="MBF9234329.1"/>
    <property type="molecule type" value="Genomic_DNA"/>
</dbReference>
<dbReference type="Pfam" id="PF00293">
    <property type="entry name" value="NUDIX"/>
    <property type="match status" value="1"/>
</dbReference>
<dbReference type="Proteomes" id="UP000599312">
    <property type="component" value="Unassembled WGS sequence"/>
</dbReference>
<dbReference type="CDD" id="cd02883">
    <property type="entry name" value="NUDIX_Hydrolase"/>
    <property type="match status" value="1"/>
</dbReference>
<dbReference type="RefSeq" id="WP_196272322.1">
    <property type="nucleotide sequence ID" value="NZ_JADQDO010000006.1"/>
</dbReference>
<keyword evidence="2 3" id="KW-0378">Hydrolase</keyword>
<dbReference type="InterPro" id="IPR000086">
    <property type="entry name" value="NUDIX_hydrolase_dom"/>
</dbReference>
<name>A0A931BT69_9HYPH</name>
<protein>
    <submittedName>
        <fullName evidence="5">NUDIX domain-containing protein</fullName>
    </submittedName>
</protein>
<dbReference type="Gene3D" id="3.90.79.10">
    <property type="entry name" value="Nucleoside Triphosphate Pyrophosphohydrolase"/>
    <property type="match status" value="1"/>
</dbReference>
<dbReference type="InterPro" id="IPR015797">
    <property type="entry name" value="NUDIX_hydrolase-like_dom_sf"/>
</dbReference>
<feature type="domain" description="Nudix hydrolase" evidence="4">
    <location>
        <begin position="1"/>
        <end position="133"/>
    </location>
</feature>
<dbReference type="PRINTS" id="PR00502">
    <property type="entry name" value="NUDIXFAMILY"/>
</dbReference>
<dbReference type="SUPFAM" id="SSF55811">
    <property type="entry name" value="Nudix"/>
    <property type="match status" value="1"/>
</dbReference>
<proteinExistence type="inferred from homology"/>
<sequence length="137" mass="15471">MNDVAQGLMIGEGQRLLLGLRAGHKRAYPHCWDMFGGHFEVGETPEQALVREFQEELGTTVTRFRAMGTMPEPNPQVNGPKIYHLFLIEAWDGEPANVSDEHTDIDWFDAAQALALDRLTDPARHQIETWRGLSSSR</sequence>
<evidence type="ECO:0000313" key="5">
    <source>
        <dbReference type="EMBL" id="MBF9234329.1"/>
    </source>
</evidence>
<evidence type="ECO:0000313" key="6">
    <source>
        <dbReference type="Proteomes" id="UP000599312"/>
    </source>
</evidence>
<dbReference type="InterPro" id="IPR020084">
    <property type="entry name" value="NUDIX_hydrolase_CS"/>
</dbReference>
<dbReference type="PANTHER" id="PTHR43046">
    <property type="entry name" value="GDP-MANNOSE MANNOSYL HYDROLASE"/>
    <property type="match status" value="1"/>
</dbReference>
<comment type="caution">
    <text evidence="5">The sequence shown here is derived from an EMBL/GenBank/DDBJ whole genome shotgun (WGS) entry which is preliminary data.</text>
</comment>
<comment type="similarity">
    <text evidence="3">Belongs to the Nudix hydrolase family.</text>
</comment>
<keyword evidence="6" id="KW-1185">Reference proteome</keyword>
<dbReference type="InterPro" id="IPR020476">
    <property type="entry name" value="Nudix_hydrolase"/>
</dbReference>
<organism evidence="5 6">
    <name type="scientific">Microvirga alba</name>
    <dbReference type="NCBI Taxonomy" id="2791025"/>
    <lineage>
        <taxon>Bacteria</taxon>
        <taxon>Pseudomonadati</taxon>
        <taxon>Pseudomonadota</taxon>
        <taxon>Alphaproteobacteria</taxon>
        <taxon>Hyphomicrobiales</taxon>
        <taxon>Methylobacteriaceae</taxon>
        <taxon>Microvirga</taxon>
    </lineage>
</organism>
<comment type="cofactor">
    <cofactor evidence="1">
        <name>Mg(2+)</name>
        <dbReference type="ChEBI" id="CHEBI:18420"/>
    </cofactor>
</comment>
<dbReference type="PANTHER" id="PTHR43046:SF14">
    <property type="entry name" value="MUTT_NUDIX FAMILY PROTEIN"/>
    <property type="match status" value="1"/>
</dbReference>
<dbReference type="AlphaFoldDB" id="A0A931BT69"/>
<evidence type="ECO:0000259" key="4">
    <source>
        <dbReference type="PROSITE" id="PS51462"/>
    </source>
</evidence>
<dbReference type="PROSITE" id="PS00893">
    <property type="entry name" value="NUDIX_BOX"/>
    <property type="match status" value="1"/>
</dbReference>
<gene>
    <name evidence="5" type="ORF">I2H38_13190</name>
</gene>
<dbReference type="GO" id="GO:0016787">
    <property type="term" value="F:hydrolase activity"/>
    <property type="evidence" value="ECO:0007669"/>
    <property type="project" value="UniProtKB-KW"/>
</dbReference>
<evidence type="ECO:0000256" key="3">
    <source>
        <dbReference type="RuleBase" id="RU003476"/>
    </source>
</evidence>
<reference evidence="5" key="1">
    <citation type="submission" date="2020-11" db="EMBL/GenBank/DDBJ databases">
        <authorList>
            <person name="Kim M.K."/>
        </authorList>
    </citation>
    <scope>NUCLEOTIDE SEQUENCE</scope>
    <source>
        <strain evidence="5">BT350</strain>
    </source>
</reference>